<proteinExistence type="predicted"/>
<sequence length="136" mass="14950">MTVSILTIRIIRKSEGEPTGVVNHPKLRGICQGGPTFTGAERWPISALSWDTLSLEGGNQGDPEAGWKTTPVQSYRPIGLLLCWAKQWKGCCRAPPVALNAKTSGDAVWLHAAATEDALYDLMTHIYQELNLKRSY</sequence>
<dbReference type="EMBL" id="BGZK01002434">
    <property type="protein sequence ID" value="GBP93908.1"/>
    <property type="molecule type" value="Genomic_DNA"/>
</dbReference>
<dbReference type="Proteomes" id="UP000299102">
    <property type="component" value="Unassembled WGS sequence"/>
</dbReference>
<reference evidence="1 2" key="1">
    <citation type="journal article" date="2019" name="Commun. Biol.">
        <title>The bagworm genome reveals a unique fibroin gene that provides high tensile strength.</title>
        <authorList>
            <person name="Kono N."/>
            <person name="Nakamura H."/>
            <person name="Ohtoshi R."/>
            <person name="Tomita M."/>
            <person name="Numata K."/>
            <person name="Arakawa K."/>
        </authorList>
    </citation>
    <scope>NUCLEOTIDE SEQUENCE [LARGE SCALE GENOMIC DNA]</scope>
</reference>
<dbReference type="AlphaFoldDB" id="A0A4C2A1M0"/>
<organism evidence="1 2">
    <name type="scientific">Eumeta variegata</name>
    <name type="common">Bagworm moth</name>
    <name type="synonym">Eumeta japonica</name>
    <dbReference type="NCBI Taxonomy" id="151549"/>
    <lineage>
        <taxon>Eukaryota</taxon>
        <taxon>Metazoa</taxon>
        <taxon>Ecdysozoa</taxon>
        <taxon>Arthropoda</taxon>
        <taxon>Hexapoda</taxon>
        <taxon>Insecta</taxon>
        <taxon>Pterygota</taxon>
        <taxon>Neoptera</taxon>
        <taxon>Endopterygota</taxon>
        <taxon>Lepidoptera</taxon>
        <taxon>Glossata</taxon>
        <taxon>Ditrysia</taxon>
        <taxon>Tineoidea</taxon>
        <taxon>Psychidae</taxon>
        <taxon>Oiketicinae</taxon>
        <taxon>Eumeta</taxon>
    </lineage>
</organism>
<keyword evidence="2" id="KW-1185">Reference proteome</keyword>
<name>A0A4C2A1M0_EUMVA</name>
<protein>
    <submittedName>
        <fullName evidence="1">Uncharacterized protein</fullName>
    </submittedName>
</protein>
<evidence type="ECO:0000313" key="1">
    <source>
        <dbReference type="EMBL" id="GBP93908.1"/>
    </source>
</evidence>
<comment type="caution">
    <text evidence="1">The sequence shown here is derived from an EMBL/GenBank/DDBJ whole genome shotgun (WGS) entry which is preliminary data.</text>
</comment>
<evidence type="ECO:0000313" key="2">
    <source>
        <dbReference type="Proteomes" id="UP000299102"/>
    </source>
</evidence>
<accession>A0A4C2A1M0</accession>
<gene>
    <name evidence="1" type="ORF">EVAR_90908_1</name>
</gene>